<accession>A0A8H3ISH1</accession>
<name>A0A8H3ISH1_9LECA</name>
<organism evidence="1 2">
    <name type="scientific">Gomphillus americanus</name>
    <dbReference type="NCBI Taxonomy" id="1940652"/>
    <lineage>
        <taxon>Eukaryota</taxon>
        <taxon>Fungi</taxon>
        <taxon>Dikarya</taxon>
        <taxon>Ascomycota</taxon>
        <taxon>Pezizomycotina</taxon>
        <taxon>Lecanoromycetes</taxon>
        <taxon>OSLEUM clade</taxon>
        <taxon>Ostropomycetidae</taxon>
        <taxon>Ostropales</taxon>
        <taxon>Graphidaceae</taxon>
        <taxon>Gomphilloideae</taxon>
        <taxon>Gomphillus</taxon>
    </lineage>
</organism>
<gene>
    <name evidence="1" type="ORF">GOMPHAMPRED_005540</name>
</gene>
<dbReference type="Pfam" id="PF10259">
    <property type="entry name" value="Rogdi_lz"/>
    <property type="match status" value="1"/>
</dbReference>
<reference evidence="1" key="1">
    <citation type="submission" date="2021-03" db="EMBL/GenBank/DDBJ databases">
        <authorList>
            <person name="Tagirdzhanova G."/>
        </authorList>
    </citation>
    <scope>NUCLEOTIDE SEQUENCE</scope>
</reference>
<sequence length="309" mass="34443">MSNVIWPSLPPDQLKKAEESTLQRELQWLLRSLQGTFTTLKDGLEECSTLLAPIEPGSTLVLSSMRSENVKGFITRVGSRIVKADIQLRFATLPPPPKQQSYSLRLSTQASAPSFMIPQLTNTRNLLAQALDVIDTGRWTGNSHDASFISGQLRLLLDLILEAKQSLKGSDELINKWYENPLDERTFDPPLPQNLALNLSISENAIVAHFRTLHLAQQNTPTSFTTEALSGLSIRQRLGLAARLPDHDESDRVFSFRGQEVRVREKARVESQDPSLMALMAKLNALEYGVKIARRALAAVMDIDDSEND</sequence>
<dbReference type="PANTHER" id="PTHR13618">
    <property type="entry name" value="LEUCINE ZIPPER CONTAINING TRANSCRIPTION FACTOR LZF1"/>
    <property type="match status" value="1"/>
</dbReference>
<dbReference type="InterPro" id="IPR028241">
    <property type="entry name" value="RAVE2/Rogdi"/>
</dbReference>
<dbReference type="Proteomes" id="UP000664169">
    <property type="component" value="Unassembled WGS sequence"/>
</dbReference>
<proteinExistence type="predicted"/>
<protein>
    <recommendedName>
        <fullName evidence="3">RAVE subunit 2/Rogdi</fullName>
    </recommendedName>
</protein>
<dbReference type="AlphaFoldDB" id="A0A8H3ISH1"/>
<dbReference type="PANTHER" id="PTHR13618:SF1">
    <property type="entry name" value="PROTEIN ROGDI HOMOLOG"/>
    <property type="match status" value="1"/>
</dbReference>
<keyword evidence="2" id="KW-1185">Reference proteome</keyword>
<comment type="caution">
    <text evidence="1">The sequence shown here is derived from an EMBL/GenBank/DDBJ whole genome shotgun (WGS) entry which is preliminary data.</text>
</comment>
<dbReference type="GO" id="GO:0043291">
    <property type="term" value="C:RAVE complex"/>
    <property type="evidence" value="ECO:0007669"/>
    <property type="project" value="TreeGrafter"/>
</dbReference>
<dbReference type="OrthoDB" id="66510at2759"/>
<evidence type="ECO:0000313" key="2">
    <source>
        <dbReference type="Proteomes" id="UP000664169"/>
    </source>
</evidence>
<evidence type="ECO:0000313" key="1">
    <source>
        <dbReference type="EMBL" id="CAF9930008.1"/>
    </source>
</evidence>
<dbReference type="EMBL" id="CAJPDQ010000034">
    <property type="protein sequence ID" value="CAF9930008.1"/>
    <property type="molecule type" value="Genomic_DNA"/>
</dbReference>
<evidence type="ECO:0008006" key="3">
    <source>
        <dbReference type="Google" id="ProtNLM"/>
    </source>
</evidence>